<keyword evidence="1" id="KW-0812">Transmembrane</keyword>
<sequence>MASDSKELHKTPHETNWVVHITQLLQPNPLQTALQTPTSIFKLPHSITNGMPQAYFPRHIALGPYHHFTNKLYQMELHKLDNAINAIESFKLPQLHQIAADLEQFDIKIRSCYDKFLDFGAEIRSTRSIASAVRHVNPIQHNVFSVDQSDVYTVSDVYAHMLSYEMRHLRKGTFEQLSSANNVNRISIRGGANGGRAYLLQIIQEVQRKLQNMKLRAVRSMLKTKLMNMCLIIQHCSLIEANLMTQNELVNDVLKLENQIPIFVLKKILPQNFGNNLHILFFKFCEVICPKKLPPHDLIEFKRYKDSTDVYQILEQSHHLLHFLYLLILDTSSHIRGPCEMADSGGYLFLDFFSVFVSVLQIPTLQQLSEAVGLIQALFGLHGRVWSSCSSTGQDRNSPWLIPSAEQLRRVGVLLNGNDKAFHESIRFEKERPEPWFKLPTITINAFSEVVFRNLVAFEAATKLNPPYFSNYVVLMSGLITTIKDVKILKEGSIIESHAESEEEVVKLFDGLRSVLELKNMAELQMVKDINSYYESCWKVKAKRFIQKYINPMLKVIVLIVVILLIGVVVVRMFCRWFGCFRILHVVSPIIMDNYQNFL</sequence>
<reference evidence="2 3" key="1">
    <citation type="journal article" date="2021" name="Hortic Res">
        <title>The domestication of Cucurbita argyrosperma as revealed by the genome of its wild relative.</title>
        <authorList>
            <person name="Barrera-Redondo J."/>
            <person name="Sanchez-de la Vega G."/>
            <person name="Aguirre-Liguori J.A."/>
            <person name="Castellanos-Morales G."/>
            <person name="Gutierrez-Guerrero Y.T."/>
            <person name="Aguirre-Dugua X."/>
            <person name="Aguirre-Planter E."/>
            <person name="Tenaillon M.I."/>
            <person name="Lira-Saade R."/>
            <person name="Eguiarte L.E."/>
        </authorList>
    </citation>
    <scope>NUCLEOTIDE SEQUENCE [LARGE SCALE GENOMIC DNA]</scope>
    <source>
        <strain evidence="2">JBR-2021</strain>
    </source>
</reference>
<evidence type="ECO:0000313" key="2">
    <source>
        <dbReference type="EMBL" id="KAG6592375.1"/>
    </source>
</evidence>
<accession>A0AAV6N6N8</accession>
<keyword evidence="1" id="KW-0472">Membrane</keyword>
<dbReference type="InterPro" id="IPR004158">
    <property type="entry name" value="DUF247_pln"/>
</dbReference>
<organism evidence="2 3">
    <name type="scientific">Cucurbita argyrosperma subsp. sororia</name>
    <dbReference type="NCBI Taxonomy" id="37648"/>
    <lineage>
        <taxon>Eukaryota</taxon>
        <taxon>Viridiplantae</taxon>
        <taxon>Streptophyta</taxon>
        <taxon>Embryophyta</taxon>
        <taxon>Tracheophyta</taxon>
        <taxon>Spermatophyta</taxon>
        <taxon>Magnoliopsida</taxon>
        <taxon>eudicotyledons</taxon>
        <taxon>Gunneridae</taxon>
        <taxon>Pentapetalae</taxon>
        <taxon>rosids</taxon>
        <taxon>fabids</taxon>
        <taxon>Cucurbitales</taxon>
        <taxon>Cucurbitaceae</taxon>
        <taxon>Cucurbiteae</taxon>
        <taxon>Cucurbita</taxon>
    </lineage>
</organism>
<dbReference type="Pfam" id="PF03140">
    <property type="entry name" value="DUF247"/>
    <property type="match status" value="2"/>
</dbReference>
<dbReference type="Proteomes" id="UP000685013">
    <property type="component" value="Chromosome 9"/>
</dbReference>
<protein>
    <submittedName>
        <fullName evidence="2">UPF0481 protein</fullName>
    </submittedName>
</protein>
<feature type="non-terminal residue" evidence="2">
    <location>
        <position position="1"/>
    </location>
</feature>
<name>A0AAV6N6N8_9ROSI</name>
<evidence type="ECO:0000256" key="1">
    <source>
        <dbReference type="SAM" id="Phobius"/>
    </source>
</evidence>
<keyword evidence="3" id="KW-1185">Reference proteome</keyword>
<proteinExistence type="predicted"/>
<comment type="caution">
    <text evidence="2">The sequence shown here is derived from an EMBL/GenBank/DDBJ whole genome shotgun (WGS) entry which is preliminary data.</text>
</comment>
<keyword evidence="1" id="KW-1133">Transmembrane helix</keyword>
<dbReference type="EMBL" id="JAGKQH010000009">
    <property type="protein sequence ID" value="KAG6592375.1"/>
    <property type="molecule type" value="Genomic_DNA"/>
</dbReference>
<dbReference type="PANTHER" id="PTHR31170:SF25">
    <property type="entry name" value="BNAA09G04570D PROTEIN"/>
    <property type="match status" value="1"/>
</dbReference>
<dbReference type="AlphaFoldDB" id="A0AAV6N6N8"/>
<feature type="transmembrane region" description="Helical" evidence="1">
    <location>
        <begin position="553"/>
        <end position="575"/>
    </location>
</feature>
<gene>
    <name evidence="2" type="ORF">SDJN03_14721</name>
</gene>
<dbReference type="PANTHER" id="PTHR31170">
    <property type="entry name" value="BNAC04G53230D PROTEIN"/>
    <property type="match status" value="1"/>
</dbReference>
<evidence type="ECO:0000313" key="3">
    <source>
        <dbReference type="Proteomes" id="UP000685013"/>
    </source>
</evidence>